<dbReference type="EMBL" id="JAFITR010000005">
    <property type="protein sequence ID" value="MBN4066541.1"/>
    <property type="molecule type" value="Genomic_DNA"/>
</dbReference>
<keyword evidence="5" id="KW-0503">Monooxygenase</keyword>
<comment type="caution">
    <text evidence="5">The sequence shown here is derived from an EMBL/GenBank/DDBJ whole genome shotgun (WGS) entry which is preliminary data.</text>
</comment>
<dbReference type="PANTHER" id="PTHR42685">
    <property type="entry name" value="GERANYLGERANYL DIPHOSPHATE REDUCTASE"/>
    <property type="match status" value="1"/>
</dbReference>
<feature type="domain" description="FAD-dependent oxidoreductase 2 FAD-binding" evidence="4">
    <location>
        <begin position="29"/>
        <end position="59"/>
    </location>
</feature>
<protein>
    <submittedName>
        <fullName evidence="5">FAD-dependent monooxygenase</fullName>
    </submittedName>
</protein>
<evidence type="ECO:0000313" key="5">
    <source>
        <dbReference type="EMBL" id="MBN4066541.1"/>
    </source>
</evidence>
<evidence type="ECO:0000256" key="1">
    <source>
        <dbReference type="ARBA" id="ARBA00022630"/>
    </source>
</evidence>
<sequence>MKTIIYSLSCLILFFSPLAADTNNSALSVLVIGGGPAGLASSIEARLSGAEVVVVEKRPAYIRNPSIFLLEEAIALLEQWKVSIPEMNALGDYGERIGFVQINALETGLQKRAHELGVRTILGEFCKTEGNSQANIITPNNEILQLSYDLLVAADGTHSKVRECTEIPLKFFGTSKGIIALMETERYDVSIPDGIRVDDTYLRKIAIPNASLIFMQRLANTPNANLTIPIDDLIHAIAHCGWLEEAKQVQDGNSDLLEDITSSFQQAERFVDVDKNIILLGDSAATASFYTGIGANTALKSAAISGFLFRDLISGNPAAYQEYNERIDNATNFMIDENRFLFTEDR</sequence>
<keyword evidence="2" id="KW-0560">Oxidoreductase</keyword>
<proteinExistence type="predicted"/>
<feature type="signal peptide" evidence="3">
    <location>
        <begin position="1"/>
        <end position="20"/>
    </location>
</feature>
<keyword evidence="1" id="KW-0285">Flavoprotein</keyword>
<dbReference type="Gene3D" id="3.50.50.60">
    <property type="entry name" value="FAD/NAD(P)-binding domain"/>
    <property type="match status" value="1"/>
</dbReference>
<dbReference type="InterPro" id="IPR003953">
    <property type="entry name" value="FAD-dep_OxRdtase_2_FAD-bd"/>
</dbReference>
<evidence type="ECO:0000256" key="3">
    <source>
        <dbReference type="SAM" id="SignalP"/>
    </source>
</evidence>
<evidence type="ECO:0000259" key="4">
    <source>
        <dbReference type="Pfam" id="PF00890"/>
    </source>
</evidence>
<feature type="chain" id="PRO_5045953422" evidence="3">
    <location>
        <begin position="21"/>
        <end position="346"/>
    </location>
</feature>
<evidence type="ECO:0000256" key="2">
    <source>
        <dbReference type="ARBA" id="ARBA00023002"/>
    </source>
</evidence>
<organism evidence="5 6">
    <name type="scientific">Simkania negevensis</name>
    <dbReference type="NCBI Taxonomy" id="83561"/>
    <lineage>
        <taxon>Bacteria</taxon>
        <taxon>Pseudomonadati</taxon>
        <taxon>Chlamydiota</taxon>
        <taxon>Chlamydiia</taxon>
        <taxon>Parachlamydiales</taxon>
        <taxon>Simkaniaceae</taxon>
        <taxon>Simkania</taxon>
    </lineage>
</organism>
<dbReference type="Pfam" id="PF00890">
    <property type="entry name" value="FAD_binding_2"/>
    <property type="match status" value="1"/>
</dbReference>
<evidence type="ECO:0000313" key="6">
    <source>
        <dbReference type="Proteomes" id="UP000722121"/>
    </source>
</evidence>
<keyword evidence="6" id="KW-1185">Reference proteome</keyword>
<dbReference type="GO" id="GO:0004497">
    <property type="term" value="F:monooxygenase activity"/>
    <property type="evidence" value="ECO:0007669"/>
    <property type="project" value="UniProtKB-KW"/>
</dbReference>
<dbReference type="PRINTS" id="PR00420">
    <property type="entry name" value="RNGMNOXGNASE"/>
</dbReference>
<reference evidence="5 6" key="1">
    <citation type="submission" date="2021-02" db="EMBL/GenBank/DDBJ databases">
        <title>Activity-based single-cell genomes from oceanic crustal fluid captures similar information to metagenomic and metatranscriptomic surveys with orders of magnitude less sampling.</title>
        <authorList>
            <person name="D'Angelo T.S."/>
            <person name="Orcutt B.N."/>
        </authorList>
    </citation>
    <scope>NUCLEOTIDE SEQUENCE [LARGE SCALE GENOMIC DNA]</scope>
    <source>
        <strain evidence="5">AH-315-G07</strain>
    </source>
</reference>
<accession>A0ABS3AQJ2</accession>
<dbReference type="PANTHER" id="PTHR42685:SF4">
    <property type="entry name" value="GERANYLGERANYL DIPHOSPHATE REDUCTASE, CHLOROPLASTIC"/>
    <property type="match status" value="1"/>
</dbReference>
<keyword evidence="3" id="KW-0732">Signal</keyword>
<name>A0ABS3AQJ2_9BACT</name>
<dbReference type="InterPro" id="IPR036188">
    <property type="entry name" value="FAD/NAD-bd_sf"/>
</dbReference>
<dbReference type="SUPFAM" id="SSF51905">
    <property type="entry name" value="FAD/NAD(P)-binding domain"/>
    <property type="match status" value="1"/>
</dbReference>
<gene>
    <name evidence="5" type="ORF">JYU14_00465</name>
</gene>
<dbReference type="InterPro" id="IPR050407">
    <property type="entry name" value="Geranylgeranyl_reductase"/>
</dbReference>
<dbReference type="Proteomes" id="UP000722121">
    <property type="component" value="Unassembled WGS sequence"/>
</dbReference>